<comment type="similarity">
    <text evidence="1">Belongs to the eukaryotic initiation factor 4G family.</text>
</comment>
<dbReference type="PANTHER" id="PTHR23253">
    <property type="entry name" value="EUKARYOTIC TRANSLATION INITIATION FACTOR 4 GAMMA"/>
    <property type="match status" value="1"/>
</dbReference>
<dbReference type="EMBL" id="CM008968">
    <property type="protein sequence ID" value="PNW81267.1"/>
    <property type="molecule type" value="Genomic_DNA"/>
</dbReference>
<dbReference type="OMA" id="THFERCL"/>
<feature type="compositionally biased region" description="Polar residues" evidence="4">
    <location>
        <begin position="7"/>
        <end position="17"/>
    </location>
</feature>
<protein>
    <recommendedName>
        <fullName evidence="5">MIF4G domain-containing protein</fullName>
    </recommendedName>
</protein>
<evidence type="ECO:0000256" key="2">
    <source>
        <dbReference type="ARBA" id="ARBA00022540"/>
    </source>
</evidence>
<evidence type="ECO:0000256" key="4">
    <source>
        <dbReference type="SAM" id="MobiDB-lite"/>
    </source>
</evidence>
<dbReference type="SUPFAM" id="SSF48371">
    <property type="entry name" value="ARM repeat"/>
    <property type="match status" value="1"/>
</dbReference>
<evidence type="ECO:0000256" key="1">
    <source>
        <dbReference type="ARBA" id="ARBA00005775"/>
    </source>
</evidence>
<dbReference type="AlphaFoldDB" id="A0A2K3DL52"/>
<feature type="compositionally biased region" description="Low complexity" evidence="4">
    <location>
        <begin position="625"/>
        <end position="637"/>
    </location>
</feature>
<feature type="region of interest" description="Disordered" evidence="4">
    <location>
        <begin position="1"/>
        <end position="30"/>
    </location>
</feature>
<feature type="compositionally biased region" description="Low complexity" evidence="4">
    <location>
        <begin position="296"/>
        <end position="305"/>
    </location>
</feature>
<evidence type="ECO:0000256" key="3">
    <source>
        <dbReference type="ARBA" id="ARBA00022917"/>
    </source>
</evidence>
<sequence>MAPSAAVGSSSGETSQPKARKEASDSSETAQSNAVATCLERLKPGHFQAKRLAFEIRDVGFTPAGSLNILQLLVRWIYDRAVSDPERFSGPCSALCFSLTPILPTFKPPGATTAAAKAKRIDFRQTLLNLCQREFEAACGLVSQAGSGDAPALKAGSTTTLSGSLQFLAYLYLHALLTDRIMLSCLLLVSTGGAGAAAPEAASDRLTGEAGRQRVECLTKALTIAGRQLDDCLAAQHRPLLDGLYEQLSALHASCSSSSNNSSGLPPDVVAALGKLLELRAGGWRGVGGALVASAPASAPSGAVPNDGGTQQPRSARTSGNGTPSASGTPSSSATRAAAGPGSGLRASSGGAPGLPPTPNGGVAAQAQRHPVLRRVAGMSGNGSGPVTPMGAMSSRGSSTNLDGMWNLAPDTYSDVRAQLLSQSVANSPATLEAMADELIECAVAASGGDALCPCWGGAAALVASSAGAVAGELDGVPAATAAPLSDEAWATAMQQQWDEQSRACDIYVRLAADALQNLGAETGAASSPAASSPAAVSPAGAAAGVANTGAAGSVTETGRTFRRLLLLTAQTHFERCLTALLPTASVSSTPNASPIGMSGASGSGEAAGRVVSPQPLRPGALGVGMPAAASTAAISPSPSPPPAGAGGTTPASTSGAAGARRAWADMPAATPAAASALPRARGMCHLLLGLLRRAVLTPRIVLHCAAALVDGAAAGSTGCMQCACILLAGAGKEAHEFKVAEAAAFESLVKRLQLLPDVQAGEAGQEGSAAVGRAVAVAAEQRRRFMAWLARSLKEN</sequence>
<dbReference type="ExpressionAtlas" id="A0A2K3DL52">
    <property type="expression patterns" value="baseline"/>
</dbReference>
<keyword evidence="3" id="KW-0648">Protein biosynthesis</keyword>
<feature type="domain" description="MIF4G" evidence="5">
    <location>
        <begin position="32"/>
        <end position="283"/>
    </location>
</feature>
<dbReference type="Gene3D" id="1.25.40.180">
    <property type="match status" value="1"/>
</dbReference>
<dbReference type="GO" id="GO:0006413">
    <property type="term" value="P:translational initiation"/>
    <property type="evidence" value="ECO:0000318"/>
    <property type="project" value="GO_Central"/>
</dbReference>
<name>A0A2K3DL52_CHLRE</name>
<gene>
    <name evidence="6" type="ORF">CHLRE_07g349050v5</name>
</gene>
<dbReference type="KEGG" id="cre:CHLRE_07g349050v5"/>
<evidence type="ECO:0000313" key="6">
    <source>
        <dbReference type="EMBL" id="PNW81267.1"/>
    </source>
</evidence>
<dbReference type="GeneID" id="5718166"/>
<dbReference type="PANTHER" id="PTHR23253:SF9">
    <property type="entry name" value="EUKARYOTIC TRANSLATION INITIATION FACTOR 4 GAMMA 2"/>
    <property type="match status" value="1"/>
</dbReference>
<keyword evidence="7" id="KW-1185">Reference proteome</keyword>
<dbReference type="GO" id="GO:0003729">
    <property type="term" value="F:mRNA binding"/>
    <property type="evidence" value="ECO:0000318"/>
    <property type="project" value="GO_Central"/>
</dbReference>
<dbReference type="OrthoDB" id="544505at2759"/>
<dbReference type="GO" id="GO:0016281">
    <property type="term" value="C:eukaryotic translation initiation factor 4F complex"/>
    <property type="evidence" value="ECO:0000318"/>
    <property type="project" value="GO_Central"/>
</dbReference>
<organism evidence="6 7">
    <name type="scientific">Chlamydomonas reinhardtii</name>
    <name type="common">Chlamydomonas smithii</name>
    <dbReference type="NCBI Taxonomy" id="3055"/>
    <lineage>
        <taxon>Eukaryota</taxon>
        <taxon>Viridiplantae</taxon>
        <taxon>Chlorophyta</taxon>
        <taxon>core chlorophytes</taxon>
        <taxon>Chlorophyceae</taxon>
        <taxon>CS clade</taxon>
        <taxon>Chlamydomonadales</taxon>
        <taxon>Chlamydomonadaceae</taxon>
        <taxon>Chlamydomonas</taxon>
    </lineage>
</organism>
<dbReference type="InParanoid" id="A0A2K3DL52"/>
<feature type="compositionally biased region" description="Polar residues" evidence="4">
    <location>
        <begin position="308"/>
        <end position="317"/>
    </location>
</feature>
<dbReference type="SMART" id="SM00543">
    <property type="entry name" value="MIF4G"/>
    <property type="match status" value="1"/>
</dbReference>
<feature type="compositionally biased region" description="Low complexity" evidence="4">
    <location>
        <begin position="318"/>
        <end position="340"/>
    </location>
</feature>
<feature type="compositionally biased region" description="Low complexity" evidence="4">
    <location>
        <begin position="597"/>
        <end position="609"/>
    </location>
</feature>
<proteinExistence type="inferred from homology"/>
<dbReference type="InterPro" id="IPR016024">
    <property type="entry name" value="ARM-type_fold"/>
</dbReference>
<dbReference type="InterPro" id="IPR003890">
    <property type="entry name" value="MIF4G-like_typ-3"/>
</dbReference>
<accession>A0A2K3DL52</accession>
<feature type="region of interest" description="Disordered" evidence="4">
    <location>
        <begin position="296"/>
        <end position="398"/>
    </location>
</feature>
<feature type="region of interest" description="Disordered" evidence="4">
    <location>
        <begin position="587"/>
        <end position="663"/>
    </location>
</feature>
<dbReference type="RefSeq" id="XP_042923086.1">
    <property type="nucleotide sequence ID" value="XM_043064518.1"/>
</dbReference>
<feature type="compositionally biased region" description="Low complexity" evidence="4">
    <location>
        <begin position="649"/>
        <end position="663"/>
    </location>
</feature>
<dbReference type="PaxDb" id="3055-EDP04060"/>
<evidence type="ECO:0000313" key="7">
    <source>
        <dbReference type="Proteomes" id="UP000006906"/>
    </source>
</evidence>
<dbReference type="Gramene" id="PNW81267">
    <property type="protein sequence ID" value="PNW81267"/>
    <property type="gene ID" value="CHLRE_07g349050v5"/>
</dbReference>
<dbReference type="Proteomes" id="UP000006906">
    <property type="component" value="Chromosome 7"/>
</dbReference>
<evidence type="ECO:0000259" key="5">
    <source>
        <dbReference type="SMART" id="SM00543"/>
    </source>
</evidence>
<reference evidence="6 7" key="1">
    <citation type="journal article" date="2007" name="Science">
        <title>The Chlamydomonas genome reveals the evolution of key animal and plant functions.</title>
        <authorList>
            <person name="Merchant S.S."/>
            <person name="Prochnik S.E."/>
            <person name="Vallon O."/>
            <person name="Harris E.H."/>
            <person name="Karpowicz S.J."/>
            <person name="Witman G.B."/>
            <person name="Terry A."/>
            <person name="Salamov A."/>
            <person name="Fritz-Laylin L.K."/>
            <person name="Marechal-Drouard L."/>
            <person name="Marshall W.F."/>
            <person name="Qu L.H."/>
            <person name="Nelson D.R."/>
            <person name="Sanderfoot A.A."/>
            <person name="Spalding M.H."/>
            <person name="Kapitonov V.V."/>
            <person name="Ren Q."/>
            <person name="Ferris P."/>
            <person name="Lindquist E."/>
            <person name="Shapiro H."/>
            <person name="Lucas S.M."/>
            <person name="Grimwood J."/>
            <person name="Schmutz J."/>
            <person name="Cardol P."/>
            <person name="Cerutti H."/>
            <person name="Chanfreau G."/>
            <person name="Chen C.L."/>
            <person name="Cognat V."/>
            <person name="Croft M.T."/>
            <person name="Dent R."/>
            <person name="Dutcher S."/>
            <person name="Fernandez E."/>
            <person name="Fukuzawa H."/>
            <person name="Gonzalez-Ballester D."/>
            <person name="Gonzalez-Halphen D."/>
            <person name="Hallmann A."/>
            <person name="Hanikenne M."/>
            <person name="Hippler M."/>
            <person name="Inwood W."/>
            <person name="Jabbari K."/>
            <person name="Kalanon M."/>
            <person name="Kuras R."/>
            <person name="Lefebvre P.A."/>
            <person name="Lemaire S.D."/>
            <person name="Lobanov A.V."/>
            <person name="Lohr M."/>
            <person name="Manuell A."/>
            <person name="Meier I."/>
            <person name="Mets L."/>
            <person name="Mittag M."/>
            <person name="Mittelmeier T."/>
            <person name="Moroney J.V."/>
            <person name="Moseley J."/>
            <person name="Napoli C."/>
            <person name="Nedelcu A.M."/>
            <person name="Niyogi K."/>
            <person name="Novoselov S.V."/>
            <person name="Paulsen I.T."/>
            <person name="Pazour G."/>
            <person name="Purton S."/>
            <person name="Ral J.P."/>
            <person name="Riano-Pachon D.M."/>
            <person name="Riekhof W."/>
            <person name="Rymarquis L."/>
            <person name="Schroda M."/>
            <person name="Stern D."/>
            <person name="Umen J."/>
            <person name="Willows R."/>
            <person name="Wilson N."/>
            <person name="Zimmer S.L."/>
            <person name="Allmer J."/>
            <person name="Balk J."/>
            <person name="Bisova K."/>
            <person name="Chen C.J."/>
            <person name="Elias M."/>
            <person name="Gendler K."/>
            <person name="Hauser C."/>
            <person name="Lamb M.R."/>
            <person name="Ledford H."/>
            <person name="Long J.C."/>
            <person name="Minagawa J."/>
            <person name="Page M.D."/>
            <person name="Pan J."/>
            <person name="Pootakham W."/>
            <person name="Roje S."/>
            <person name="Rose A."/>
            <person name="Stahlberg E."/>
            <person name="Terauchi A.M."/>
            <person name="Yang P."/>
            <person name="Ball S."/>
            <person name="Bowler C."/>
            <person name="Dieckmann C.L."/>
            <person name="Gladyshev V.N."/>
            <person name="Green P."/>
            <person name="Jorgensen R."/>
            <person name="Mayfield S."/>
            <person name="Mueller-Roeber B."/>
            <person name="Rajamani S."/>
            <person name="Sayre R.T."/>
            <person name="Brokstein P."/>
            <person name="Dubchak I."/>
            <person name="Goodstein D."/>
            <person name="Hornick L."/>
            <person name="Huang Y.W."/>
            <person name="Jhaveri J."/>
            <person name="Luo Y."/>
            <person name="Martinez D."/>
            <person name="Ngau W.C."/>
            <person name="Otillar B."/>
            <person name="Poliakov A."/>
            <person name="Porter A."/>
            <person name="Szajkowski L."/>
            <person name="Werner G."/>
            <person name="Zhou K."/>
            <person name="Grigoriev I.V."/>
            <person name="Rokhsar D.S."/>
            <person name="Grossman A.R."/>
        </authorList>
    </citation>
    <scope>NUCLEOTIDE SEQUENCE [LARGE SCALE GENOMIC DNA]</scope>
    <source>
        <strain evidence="7">CC-503</strain>
    </source>
</reference>
<dbReference type="GO" id="GO:0003743">
    <property type="term" value="F:translation initiation factor activity"/>
    <property type="evidence" value="ECO:0000318"/>
    <property type="project" value="GO_Central"/>
</dbReference>
<keyword evidence="2" id="KW-0396">Initiation factor</keyword>
<dbReference type="STRING" id="3055.A0A2K3DL52"/>